<dbReference type="OrthoDB" id="3440400at2759"/>
<evidence type="ECO:0000313" key="3">
    <source>
        <dbReference type="Proteomes" id="UP000091918"/>
    </source>
</evidence>
<name>A0A1B7NU44_9EURO</name>
<protein>
    <submittedName>
        <fullName evidence="2">Uncharacterized protein</fullName>
    </submittedName>
</protein>
<keyword evidence="3" id="KW-1185">Reference proteome</keyword>
<gene>
    <name evidence="2" type="ORF">ACJ72_05376</name>
</gene>
<evidence type="ECO:0000313" key="2">
    <source>
        <dbReference type="EMBL" id="OAX80298.1"/>
    </source>
</evidence>
<dbReference type="AlphaFoldDB" id="A0A1B7NU44"/>
<dbReference type="Proteomes" id="UP000091918">
    <property type="component" value="Unassembled WGS sequence"/>
</dbReference>
<reference evidence="2 3" key="1">
    <citation type="submission" date="2015-07" db="EMBL/GenBank/DDBJ databases">
        <title>Emmonsia species relationships and genome sequence.</title>
        <authorList>
            <person name="Cuomo C.A."/>
            <person name="Schwartz I.S."/>
            <person name="Kenyon C."/>
            <person name="de Hoog G.S."/>
            <person name="Govender N.P."/>
            <person name="Botha A."/>
            <person name="Moreno L."/>
            <person name="de Vries M."/>
            <person name="Munoz J.F."/>
            <person name="Stielow J.B."/>
        </authorList>
    </citation>
    <scope>NUCLEOTIDE SEQUENCE [LARGE SCALE GENOMIC DNA]</scope>
    <source>
        <strain evidence="2 3">CBS 136260</strain>
    </source>
</reference>
<organism evidence="2 3">
    <name type="scientific">Emergomyces africanus</name>
    <dbReference type="NCBI Taxonomy" id="1955775"/>
    <lineage>
        <taxon>Eukaryota</taxon>
        <taxon>Fungi</taxon>
        <taxon>Dikarya</taxon>
        <taxon>Ascomycota</taxon>
        <taxon>Pezizomycotina</taxon>
        <taxon>Eurotiomycetes</taxon>
        <taxon>Eurotiomycetidae</taxon>
        <taxon>Onygenales</taxon>
        <taxon>Ajellomycetaceae</taxon>
        <taxon>Emergomyces</taxon>
    </lineage>
</organism>
<comment type="caution">
    <text evidence="2">The sequence shown here is derived from an EMBL/GenBank/DDBJ whole genome shotgun (WGS) entry which is preliminary data.</text>
</comment>
<evidence type="ECO:0000256" key="1">
    <source>
        <dbReference type="SAM" id="SignalP"/>
    </source>
</evidence>
<accession>A0A1B7NU44</accession>
<sequence>MQLLTIYIAVMAIFFSHAQASSKACEGDACLKICHPKEPECQVGWCAKNVGTEEKPCWTCCK</sequence>
<keyword evidence="1" id="KW-0732">Signal</keyword>
<dbReference type="EMBL" id="LGUA01000742">
    <property type="protein sequence ID" value="OAX80298.1"/>
    <property type="molecule type" value="Genomic_DNA"/>
</dbReference>
<proteinExistence type="predicted"/>
<feature type="chain" id="PRO_5008598216" evidence="1">
    <location>
        <begin position="21"/>
        <end position="62"/>
    </location>
</feature>
<feature type="signal peptide" evidence="1">
    <location>
        <begin position="1"/>
        <end position="20"/>
    </location>
</feature>